<accession>A0A8B6DZT7</accession>
<keyword evidence="1" id="KW-0479">Metal-binding</keyword>
<feature type="domain" description="B box-type" evidence="3">
    <location>
        <begin position="80"/>
        <end position="116"/>
    </location>
</feature>
<feature type="domain" description="B box-type" evidence="3">
    <location>
        <begin position="14"/>
        <end position="62"/>
    </location>
</feature>
<dbReference type="PANTHER" id="PTHR25462">
    <property type="entry name" value="BONUS, ISOFORM C-RELATED"/>
    <property type="match status" value="1"/>
</dbReference>
<comment type="caution">
    <text evidence="4">The sequence shown here is derived from an EMBL/GenBank/DDBJ whole genome shotgun (WGS) entry which is preliminary data.</text>
</comment>
<keyword evidence="5" id="KW-1185">Reference proteome</keyword>
<dbReference type="SUPFAM" id="SSF63829">
    <property type="entry name" value="Calcium-dependent phosphotriesterase"/>
    <property type="match status" value="1"/>
</dbReference>
<organism evidence="4 5">
    <name type="scientific">Mytilus galloprovincialis</name>
    <name type="common">Mediterranean mussel</name>
    <dbReference type="NCBI Taxonomy" id="29158"/>
    <lineage>
        <taxon>Eukaryota</taxon>
        <taxon>Metazoa</taxon>
        <taxon>Spiralia</taxon>
        <taxon>Lophotrochozoa</taxon>
        <taxon>Mollusca</taxon>
        <taxon>Bivalvia</taxon>
        <taxon>Autobranchia</taxon>
        <taxon>Pteriomorphia</taxon>
        <taxon>Mytilida</taxon>
        <taxon>Mytiloidea</taxon>
        <taxon>Mytilidae</taxon>
        <taxon>Mytilinae</taxon>
        <taxon>Mytilus</taxon>
    </lineage>
</organism>
<dbReference type="PROSITE" id="PS50119">
    <property type="entry name" value="ZF_BBOX"/>
    <property type="match status" value="2"/>
</dbReference>
<dbReference type="Gene3D" id="2.120.10.30">
    <property type="entry name" value="TolB, C-terminal domain"/>
    <property type="match status" value="1"/>
</dbReference>
<name>A0A8B6DZT7_MYTGA</name>
<gene>
    <name evidence="4" type="ORF">MGAL_10B003579</name>
</gene>
<evidence type="ECO:0000259" key="3">
    <source>
        <dbReference type="PROSITE" id="PS50119"/>
    </source>
</evidence>
<sequence length="482" mass="55398">MAQSAVDGNCEELTKHNKCEFCDIKKVVKWKCLDCGLIICDDCKDKIHRKIKRGKDHKIVSIHEKVHLQFTESDFLNIQCTEHSEQLYCLFCKTCGNLVCPRCIVKCHKGHELIEINEMYNTEINRLRKEQKIQQNDITKAVSKMHEEKQKQISENSIYCKVNKDINTQEKALINAVKEYAKLCRNKLDKSHAEISRRIEENINTISRNMKQFEGKYKELENCINTADVVEFFQNVGRISTKMHEEIEKMKPTINVLANFIPGEMSVSHFGDLKSNENWFEYPTVDLKIKNEYQTELCRVGYLFSCTDSLWIADNKYQILQKVKQEGNKLKVLFQFNFPIYGIAVIASNNLLLATGKNTLQHICCITGKLTDSIYQVQGFVLFSIHVTSKDKVILGGKSKKTGRKSVIVMNANGHQETVYELDQEQQPLFSYPRKITDTRNGNIHVVDFNPSGFRGSVVTLGSEGNIINRYKGDPKINAKSM</sequence>
<keyword evidence="1" id="KW-0862">Zinc</keyword>
<evidence type="ECO:0000256" key="1">
    <source>
        <dbReference type="PROSITE-ProRule" id="PRU00024"/>
    </source>
</evidence>
<dbReference type="CDD" id="cd19757">
    <property type="entry name" value="Bbox1"/>
    <property type="match status" value="1"/>
</dbReference>
<dbReference type="InterPro" id="IPR000315">
    <property type="entry name" value="Znf_B-box"/>
</dbReference>
<dbReference type="SUPFAM" id="SSF57845">
    <property type="entry name" value="B-box zinc-binding domain"/>
    <property type="match status" value="1"/>
</dbReference>
<protein>
    <recommendedName>
        <fullName evidence="3">B box-type domain-containing protein</fullName>
    </recommendedName>
</protein>
<evidence type="ECO:0000256" key="2">
    <source>
        <dbReference type="SAM" id="Coils"/>
    </source>
</evidence>
<dbReference type="Pfam" id="PF00643">
    <property type="entry name" value="zf-B_box"/>
    <property type="match status" value="2"/>
</dbReference>
<dbReference type="Gene3D" id="3.30.160.60">
    <property type="entry name" value="Classic Zinc Finger"/>
    <property type="match status" value="1"/>
</dbReference>
<reference evidence="4" key="1">
    <citation type="submission" date="2018-11" db="EMBL/GenBank/DDBJ databases">
        <authorList>
            <person name="Alioto T."/>
            <person name="Alioto T."/>
        </authorList>
    </citation>
    <scope>NUCLEOTIDE SEQUENCE</scope>
</reference>
<evidence type="ECO:0000313" key="4">
    <source>
        <dbReference type="EMBL" id="VDI26057.1"/>
    </source>
</evidence>
<dbReference type="EMBL" id="UYJE01004213">
    <property type="protein sequence ID" value="VDI26057.1"/>
    <property type="molecule type" value="Genomic_DNA"/>
</dbReference>
<evidence type="ECO:0000313" key="5">
    <source>
        <dbReference type="Proteomes" id="UP000596742"/>
    </source>
</evidence>
<feature type="coiled-coil region" evidence="2">
    <location>
        <begin position="196"/>
        <end position="223"/>
    </location>
</feature>
<dbReference type="InterPro" id="IPR011042">
    <property type="entry name" value="6-blade_b-propeller_TolB-like"/>
</dbReference>
<dbReference type="Proteomes" id="UP000596742">
    <property type="component" value="Unassembled WGS sequence"/>
</dbReference>
<dbReference type="SMART" id="SM00336">
    <property type="entry name" value="BBOX"/>
    <property type="match status" value="2"/>
</dbReference>
<keyword evidence="2" id="KW-0175">Coiled coil</keyword>
<proteinExistence type="predicted"/>
<dbReference type="GO" id="GO:0008270">
    <property type="term" value="F:zinc ion binding"/>
    <property type="evidence" value="ECO:0007669"/>
    <property type="project" value="UniProtKB-KW"/>
</dbReference>
<dbReference type="AlphaFoldDB" id="A0A8B6DZT7"/>
<dbReference type="InterPro" id="IPR047153">
    <property type="entry name" value="TRIM45/56/19-like"/>
</dbReference>
<dbReference type="PANTHER" id="PTHR25462:SF296">
    <property type="entry name" value="MEIOTIC P26, ISOFORM F"/>
    <property type="match status" value="1"/>
</dbReference>
<keyword evidence="1" id="KW-0863">Zinc-finger</keyword>
<dbReference type="OrthoDB" id="6118267at2759"/>